<reference evidence="2" key="1">
    <citation type="submission" date="2019-07" db="EMBL/GenBank/DDBJ databases">
        <authorList>
            <person name="Dittberner H."/>
        </authorList>
    </citation>
    <scope>NUCLEOTIDE SEQUENCE [LARGE SCALE GENOMIC DNA]</scope>
</reference>
<dbReference type="Proteomes" id="UP000489600">
    <property type="component" value="Unassembled WGS sequence"/>
</dbReference>
<sequence>MELTDNDKSLSKVLTKGSREKMNQLRNQKLTSQEGFNSRMERNRKDRRILDPACEDWYKRDFFYRKTRRLSNTRLLSNEVHSDQISKEIQGNTLLMKTSGKKVSQSQGQENQELRTSPDSEKTIPDLPERNGSPRLKLHVSARLGERQKETRVVTGIQKNMRKTQSKSTTRRRGGEQSTTRC</sequence>
<accession>A0A565C6S0</accession>
<feature type="compositionally biased region" description="Polar residues" evidence="1">
    <location>
        <begin position="97"/>
        <end position="111"/>
    </location>
</feature>
<evidence type="ECO:0000313" key="2">
    <source>
        <dbReference type="EMBL" id="VVB09349.1"/>
    </source>
</evidence>
<name>A0A565C6S0_9BRAS</name>
<dbReference type="EMBL" id="CABITT030000006">
    <property type="protein sequence ID" value="VVB09349.1"/>
    <property type="molecule type" value="Genomic_DNA"/>
</dbReference>
<keyword evidence="3" id="KW-1185">Reference proteome</keyword>
<feature type="region of interest" description="Disordered" evidence="1">
    <location>
        <begin position="97"/>
        <end position="182"/>
    </location>
</feature>
<feature type="compositionally biased region" description="Polar residues" evidence="1">
    <location>
        <begin position="24"/>
        <end position="36"/>
    </location>
</feature>
<protein>
    <submittedName>
        <fullName evidence="2">Uncharacterized protein</fullName>
    </submittedName>
</protein>
<feature type="compositionally biased region" description="Basic and acidic residues" evidence="1">
    <location>
        <begin position="1"/>
        <end position="10"/>
    </location>
</feature>
<proteinExistence type="predicted"/>
<dbReference type="AlphaFoldDB" id="A0A565C6S0"/>
<feature type="compositionally biased region" description="Basic and acidic residues" evidence="1">
    <location>
        <begin position="112"/>
        <end position="129"/>
    </location>
</feature>
<evidence type="ECO:0000256" key="1">
    <source>
        <dbReference type="SAM" id="MobiDB-lite"/>
    </source>
</evidence>
<organism evidence="2 3">
    <name type="scientific">Arabis nemorensis</name>
    <dbReference type="NCBI Taxonomy" id="586526"/>
    <lineage>
        <taxon>Eukaryota</taxon>
        <taxon>Viridiplantae</taxon>
        <taxon>Streptophyta</taxon>
        <taxon>Embryophyta</taxon>
        <taxon>Tracheophyta</taxon>
        <taxon>Spermatophyta</taxon>
        <taxon>Magnoliopsida</taxon>
        <taxon>eudicotyledons</taxon>
        <taxon>Gunneridae</taxon>
        <taxon>Pentapetalae</taxon>
        <taxon>rosids</taxon>
        <taxon>malvids</taxon>
        <taxon>Brassicales</taxon>
        <taxon>Brassicaceae</taxon>
        <taxon>Arabideae</taxon>
        <taxon>Arabis</taxon>
    </lineage>
</organism>
<evidence type="ECO:0000313" key="3">
    <source>
        <dbReference type="Proteomes" id="UP000489600"/>
    </source>
</evidence>
<feature type="region of interest" description="Disordered" evidence="1">
    <location>
        <begin position="1"/>
        <end position="43"/>
    </location>
</feature>
<feature type="compositionally biased region" description="Basic residues" evidence="1">
    <location>
        <begin position="160"/>
        <end position="172"/>
    </location>
</feature>
<comment type="caution">
    <text evidence="2">The sequence shown here is derived from an EMBL/GenBank/DDBJ whole genome shotgun (WGS) entry which is preliminary data.</text>
</comment>
<gene>
    <name evidence="2" type="ORF">ANE_LOCUS19793</name>
</gene>